<dbReference type="EMBL" id="LYDR01000020">
    <property type="protein sequence ID" value="ODA36526.1"/>
    <property type="molecule type" value="Genomic_DNA"/>
</dbReference>
<dbReference type="InterPro" id="IPR009875">
    <property type="entry name" value="PilZ_domain"/>
</dbReference>
<protein>
    <recommendedName>
        <fullName evidence="2">PilZ domain-containing protein</fullName>
    </recommendedName>
</protein>
<dbReference type="OrthoDB" id="210809at2"/>
<comment type="caution">
    <text evidence="3">The sequence shown here is derived from an EMBL/GenBank/DDBJ whole genome shotgun (WGS) entry which is preliminary data.</text>
</comment>
<gene>
    <name evidence="3" type="ORF">A6X21_02250</name>
</gene>
<evidence type="ECO:0000313" key="4">
    <source>
        <dbReference type="Proteomes" id="UP000094828"/>
    </source>
</evidence>
<evidence type="ECO:0000259" key="2">
    <source>
        <dbReference type="Pfam" id="PF07238"/>
    </source>
</evidence>
<dbReference type="RefSeq" id="WP_068845580.1">
    <property type="nucleotide sequence ID" value="NZ_LYDR01000020.1"/>
</dbReference>
<feature type="region of interest" description="Disordered" evidence="1">
    <location>
        <begin position="107"/>
        <end position="126"/>
    </location>
</feature>
<accession>A0A1C3ETG8</accession>
<sequence>MTKHPSGNLEVSRVTKSLFRLKSLTERLPAVDQLNEAIESRLQAATSHAVDVQKAREAKGPEDVAFEQPGTLEKMPQTDARRLEQLHGIGSISAASTVEYNPFPSQSDPFAASHFAPPQDDESERRQDWRMNLSIKVSVLRVSKERLPLPQILDDMLTHHGSPGEALDVSFSGCAVAVPIRWLPGERLVIRLMAAQTAMGAIDAVAIVVRATDLGRGRFKLVCRFQAPMTASQLERLSWSAQDPWSLPTAEESAWQTCDAHEIQNAWASTFDELMRHDQLPVSCEI</sequence>
<keyword evidence="4" id="KW-1185">Reference proteome</keyword>
<evidence type="ECO:0000313" key="3">
    <source>
        <dbReference type="EMBL" id="ODA36526.1"/>
    </source>
</evidence>
<dbReference type="AlphaFoldDB" id="A0A1C3ETG8"/>
<evidence type="ECO:0000256" key="1">
    <source>
        <dbReference type="SAM" id="MobiDB-lite"/>
    </source>
</evidence>
<name>A0A1C3ETG8_9PLAN</name>
<dbReference type="Proteomes" id="UP000094828">
    <property type="component" value="Unassembled WGS sequence"/>
</dbReference>
<dbReference type="Pfam" id="PF07238">
    <property type="entry name" value="PilZ"/>
    <property type="match status" value="1"/>
</dbReference>
<feature type="domain" description="PilZ" evidence="2">
    <location>
        <begin position="124"/>
        <end position="237"/>
    </location>
</feature>
<organism evidence="3 4">
    <name type="scientific">Planctopirus hydrillae</name>
    <dbReference type="NCBI Taxonomy" id="1841610"/>
    <lineage>
        <taxon>Bacteria</taxon>
        <taxon>Pseudomonadati</taxon>
        <taxon>Planctomycetota</taxon>
        <taxon>Planctomycetia</taxon>
        <taxon>Planctomycetales</taxon>
        <taxon>Planctomycetaceae</taxon>
        <taxon>Planctopirus</taxon>
    </lineage>
</organism>
<proteinExistence type="predicted"/>
<dbReference type="GO" id="GO:0035438">
    <property type="term" value="F:cyclic-di-GMP binding"/>
    <property type="evidence" value="ECO:0007669"/>
    <property type="project" value="InterPro"/>
</dbReference>
<reference evidence="3 4" key="1">
    <citation type="submission" date="2016-05" db="EMBL/GenBank/DDBJ databases">
        <title>Genomic and physiological characterization of Planctopirus sp. isolated from fresh water lake.</title>
        <authorList>
            <person name="Subhash Y."/>
            <person name="Ramana C."/>
        </authorList>
    </citation>
    <scope>NUCLEOTIDE SEQUENCE [LARGE SCALE GENOMIC DNA]</scope>
    <source>
        <strain evidence="3 4">JC280</strain>
    </source>
</reference>